<organism evidence="3">
    <name type="scientific">bioreactor metagenome</name>
    <dbReference type="NCBI Taxonomy" id="1076179"/>
    <lineage>
        <taxon>unclassified sequences</taxon>
        <taxon>metagenomes</taxon>
        <taxon>ecological metagenomes</taxon>
    </lineage>
</organism>
<dbReference type="EMBL" id="VSSQ01000092">
    <property type="protein sequence ID" value="MPL75922.1"/>
    <property type="molecule type" value="Genomic_DNA"/>
</dbReference>
<feature type="transmembrane region" description="Helical" evidence="1">
    <location>
        <begin position="24"/>
        <end position="44"/>
    </location>
</feature>
<dbReference type="SUPFAM" id="SSF56281">
    <property type="entry name" value="Metallo-hydrolase/oxidoreductase"/>
    <property type="match status" value="1"/>
</dbReference>
<evidence type="ECO:0000313" key="3">
    <source>
        <dbReference type="EMBL" id="MPL75922.1"/>
    </source>
</evidence>
<dbReference type="SMART" id="SM00849">
    <property type="entry name" value="Lactamase_B"/>
    <property type="match status" value="1"/>
</dbReference>
<dbReference type="AlphaFoldDB" id="A0A644UAS6"/>
<sequence>MSNKIFSEIIYSIKNKNRKIFSDYFYLILISFFLILFFITLLLFTKVYSSRELKVIFLDVGQGDSILIQTPDGQKILIDAGPDDKVIRKIESYLSIFNKEIDLVIMSHGDSDHITGFLYLFPKYNVKNILVNGDQNKESSIYLINQEKIEQEIEFDESKTYIANCGDILSFGKGEDLIEVYILNPVKGGLIINDSNENSVVLLLVYKDYSFLFLGDASQEIENKLFLNIENCFEKTVSLSLKEKLQDLTVLKVSHHGSNTGSSASFLKLIKPEYAVISAGKDNRFNHPHKEVVEILEKYSKNILNTVNTGDIIFQTDGKNLEIIKAK</sequence>
<dbReference type="CDD" id="cd07731">
    <property type="entry name" value="ComA-like_MBL-fold"/>
    <property type="match status" value="1"/>
</dbReference>
<keyword evidence="1" id="KW-1133">Transmembrane helix</keyword>
<evidence type="ECO:0000256" key="1">
    <source>
        <dbReference type="SAM" id="Phobius"/>
    </source>
</evidence>
<keyword evidence="1" id="KW-0812">Transmembrane</keyword>
<comment type="caution">
    <text evidence="3">The sequence shown here is derived from an EMBL/GenBank/DDBJ whole genome shotgun (WGS) entry which is preliminary data.</text>
</comment>
<proteinExistence type="predicted"/>
<dbReference type="Pfam" id="PF00753">
    <property type="entry name" value="Lactamase_B"/>
    <property type="match status" value="1"/>
</dbReference>
<evidence type="ECO:0000259" key="2">
    <source>
        <dbReference type="SMART" id="SM00849"/>
    </source>
</evidence>
<dbReference type="PANTHER" id="PTHR30619">
    <property type="entry name" value="DNA INTERNALIZATION/COMPETENCE PROTEIN COMEC/REC2"/>
    <property type="match status" value="1"/>
</dbReference>
<gene>
    <name evidence="3" type="primary">comEC_4</name>
    <name evidence="3" type="ORF">SDC9_21765</name>
</gene>
<dbReference type="InterPro" id="IPR035681">
    <property type="entry name" value="ComA-like_MBL"/>
</dbReference>
<reference evidence="3" key="1">
    <citation type="submission" date="2019-08" db="EMBL/GenBank/DDBJ databases">
        <authorList>
            <person name="Kucharzyk K."/>
            <person name="Murdoch R.W."/>
            <person name="Higgins S."/>
            <person name="Loffler F."/>
        </authorList>
    </citation>
    <scope>NUCLEOTIDE SEQUENCE</scope>
</reference>
<dbReference type="InterPro" id="IPR036866">
    <property type="entry name" value="RibonucZ/Hydroxyglut_hydro"/>
</dbReference>
<keyword evidence="1" id="KW-0472">Membrane</keyword>
<dbReference type="InterPro" id="IPR001279">
    <property type="entry name" value="Metallo-B-lactamas"/>
</dbReference>
<accession>A0A644UAS6</accession>
<dbReference type="InterPro" id="IPR052159">
    <property type="entry name" value="Competence_DNA_uptake"/>
</dbReference>
<feature type="domain" description="Metallo-beta-lactamase" evidence="2">
    <location>
        <begin position="62"/>
        <end position="256"/>
    </location>
</feature>
<dbReference type="PANTHER" id="PTHR30619:SF1">
    <property type="entry name" value="RECOMBINATION PROTEIN 2"/>
    <property type="match status" value="1"/>
</dbReference>
<dbReference type="Gene3D" id="3.60.15.10">
    <property type="entry name" value="Ribonuclease Z/Hydroxyacylglutathione hydrolase-like"/>
    <property type="match status" value="1"/>
</dbReference>
<protein>
    <submittedName>
        <fullName evidence="3">ComE operon protein 3</fullName>
    </submittedName>
</protein>
<name>A0A644UAS6_9ZZZZ</name>